<keyword evidence="2" id="KW-1185">Reference proteome</keyword>
<proteinExistence type="predicted"/>
<protein>
    <submittedName>
        <fullName evidence="1">Uncharacterized protein</fullName>
    </submittedName>
</protein>
<dbReference type="AlphaFoldDB" id="A0A1H1LAJ1"/>
<reference evidence="1 2" key="1">
    <citation type="submission" date="2016-10" db="EMBL/GenBank/DDBJ databases">
        <authorList>
            <person name="de Groot N.N."/>
        </authorList>
    </citation>
    <scope>NUCLEOTIDE SEQUENCE [LARGE SCALE GENOMIC DNA]</scope>
    <source>
        <strain evidence="1 2">DSM 45434</strain>
    </source>
</reference>
<accession>A0A1H1LAJ1</accession>
<dbReference type="RefSeq" id="WP_155860898.1">
    <property type="nucleotide sequence ID" value="NZ_LT629765.1"/>
</dbReference>
<name>A0A1H1LAJ1_9CORY</name>
<dbReference type="OrthoDB" id="4407005at2"/>
<dbReference type="Proteomes" id="UP000182237">
    <property type="component" value="Chromosome I"/>
</dbReference>
<sequence>MVTKRSYMPLTEEVFLYATDHDLEYVTEQVVKAIRSKIPLVGEPTVESTALAVDEFDLERQWIDDFGTPVNPEVLNLNRVKVSFMAASTHEEIEHIGEAIYSTIRELSRRRKIAYFSMLSECSNGE</sequence>
<gene>
    <name evidence="1" type="ORF">SAMN04488539_0110</name>
</gene>
<evidence type="ECO:0000313" key="2">
    <source>
        <dbReference type="Proteomes" id="UP000182237"/>
    </source>
</evidence>
<evidence type="ECO:0000313" key="1">
    <source>
        <dbReference type="EMBL" id="SDR70879.1"/>
    </source>
</evidence>
<organism evidence="1 2">
    <name type="scientific">Corynebacterium timonense</name>
    <dbReference type="NCBI Taxonomy" id="441500"/>
    <lineage>
        <taxon>Bacteria</taxon>
        <taxon>Bacillati</taxon>
        <taxon>Actinomycetota</taxon>
        <taxon>Actinomycetes</taxon>
        <taxon>Mycobacteriales</taxon>
        <taxon>Corynebacteriaceae</taxon>
        <taxon>Corynebacterium</taxon>
    </lineage>
</organism>
<dbReference type="EMBL" id="LT629765">
    <property type="protein sequence ID" value="SDR70879.1"/>
    <property type="molecule type" value="Genomic_DNA"/>
</dbReference>